<protein>
    <recommendedName>
        <fullName evidence="3">HTH HARE-type domain-containing protein</fullName>
    </recommendedName>
</protein>
<keyword evidence="2" id="KW-1185">Reference proteome</keyword>
<accession>A0A926Z861</accession>
<sequence length="125" mass="14470">MKDISGGNAQKTKQRTIAQAILEVMGEAKRPMTSQEICQLILEKNLYHFNTSDPLKMVRDALWRHDIKTGKRSSPNKFFVQDGKYWNPLESNTSLAEETQEDVTMFDFEASLFDYLFDLEDLESN</sequence>
<name>A0A926Z861_9CYAN</name>
<evidence type="ECO:0000313" key="1">
    <source>
        <dbReference type="EMBL" id="MBD2152452.1"/>
    </source>
</evidence>
<dbReference type="Proteomes" id="UP000631421">
    <property type="component" value="Unassembled WGS sequence"/>
</dbReference>
<organism evidence="1 2">
    <name type="scientific">Pseudanabaena cinerea FACHB-1277</name>
    <dbReference type="NCBI Taxonomy" id="2949581"/>
    <lineage>
        <taxon>Bacteria</taxon>
        <taxon>Bacillati</taxon>
        <taxon>Cyanobacteriota</taxon>
        <taxon>Cyanophyceae</taxon>
        <taxon>Pseudanabaenales</taxon>
        <taxon>Pseudanabaenaceae</taxon>
        <taxon>Pseudanabaena</taxon>
        <taxon>Pseudanabaena cinerea</taxon>
    </lineage>
</organism>
<reference evidence="1" key="2">
    <citation type="submission" date="2020-08" db="EMBL/GenBank/DDBJ databases">
        <authorList>
            <person name="Chen M."/>
            <person name="Teng W."/>
            <person name="Zhao L."/>
            <person name="Hu C."/>
            <person name="Zhou Y."/>
            <person name="Han B."/>
            <person name="Song L."/>
            <person name="Shu W."/>
        </authorList>
    </citation>
    <scope>NUCLEOTIDE SEQUENCE</scope>
    <source>
        <strain evidence="1">FACHB-1277</strain>
    </source>
</reference>
<dbReference type="EMBL" id="JACJPY010000106">
    <property type="protein sequence ID" value="MBD2152452.1"/>
    <property type="molecule type" value="Genomic_DNA"/>
</dbReference>
<gene>
    <name evidence="1" type="ORF">H6F44_20360</name>
</gene>
<dbReference type="AlphaFoldDB" id="A0A926Z861"/>
<comment type="caution">
    <text evidence="1">The sequence shown here is derived from an EMBL/GenBank/DDBJ whole genome shotgun (WGS) entry which is preliminary data.</text>
</comment>
<reference evidence="1" key="1">
    <citation type="journal article" date="2015" name="ISME J.">
        <title>Draft Genome Sequence of Streptomyces incarnatus NRRL8089, which Produces the Nucleoside Antibiotic Sinefungin.</title>
        <authorList>
            <person name="Oshima K."/>
            <person name="Hattori M."/>
            <person name="Shimizu H."/>
            <person name="Fukuda K."/>
            <person name="Nemoto M."/>
            <person name="Inagaki K."/>
            <person name="Tamura T."/>
        </authorList>
    </citation>
    <scope>NUCLEOTIDE SEQUENCE</scope>
    <source>
        <strain evidence="1">FACHB-1277</strain>
    </source>
</reference>
<dbReference type="RefSeq" id="WP_190352924.1">
    <property type="nucleotide sequence ID" value="NZ_JACJPY010000106.1"/>
</dbReference>
<evidence type="ECO:0008006" key="3">
    <source>
        <dbReference type="Google" id="ProtNLM"/>
    </source>
</evidence>
<evidence type="ECO:0000313" key="2">
    <source>
        <dbReference type="Proteomes" id="UP000631421"/>
    </source>
</evidence>
<proteinExistence type="predicted"/>